<evidence type="ECO:0008006" key="4">
    <source>
        <dbReference type="Google" id="ProtNLM"/>
    </source>
</evidence>
<reference evidence="3" key="1">
    <citation type="submission" date="2017-02" db="EMBL/GenBank/DDBJ databases">
        <authorList>
            <person name="Varghese N."/>
            <person name="Submissions S."/>
        </authorList>
    </citation>
    <scope>NUCLEOTIDE SEQUENCE [LARGE SCALE GENOMIC DNA]</scope>
    <source>
        <strain evidence="3">9H-4</strain>
    </source>
</reference>
<dbReference type="Proteomes" id="UP000191040">
    <property type="component" value="Chromosome I"/>
</dbReference>
<accession>A0A1T4YY32</accession>
<dbReference type="OrthoDB" id="5465390at2"/>
<comment type="similarity">
    <text evidence="1">Belongs to the HyuE racemase family.</text>
</comment>
<organism evidence="2 3">
    <name type="scientific">Aeromicrobium choanae</name>
    <dbReference type="NCBI Taxonomy" id="1736691"/>
    <lineage>
        <taxon>Bacteria</taxon>
        <taxon>Bacillati</taxon>
        <taxon>Actinomycetota</taxon>
        <taxon>Actinomycetes</taxon>
        <taxon>Propionibacteriales</taxon>
        <taxon>Nocardioidaceae</taxon>
        <taxon>Aeromicrobium</taxon>
    </lineage>
</organism>
<dbReference type="Pfam" id="PF01177">
    <property type="entry name" value="Asp_Glu_race"/>
    <property type="match status" value="1"/>
</dbReference>
<dbReference type="STRING" id="1736691.SAMN06295964_1228"/>
<dbReference type="AlphaFoldDB" id="A0A1T4YY32"/>
<name>A0A1T4YY32_9ACTN</name>
<keyword evidence="3" id="KW-1185">Reference proteome</keyword>
<dbReference type="InterPro" id="IPR015942">
    <property type="entry name" value="Asp/Glu/hydantoin_racemase"/>
</dbReference>
<dbReference type="InterPro" id="IPR053714">
    <property type="entry name" value="Iso_Racemase_Enz_sf"/>
</dbReference>
<sequence length="244" mass="26333">MAVYEARKGQVSYGYTIGMLSAEWHIPFPPGDIGNASTFDFPIRYLGIEGMDGSAVLNGADPESTGRVVEAALRLQDEGVRAITSNCGFMAAYQPAVAEALDVPVFLSSLQQLPMLTSMLGRHRKLALVTANGANMTPALLDAAGVTDHSRLHVVGMESYEHFVDAIFRETGTLDTDVMERDVVDAAVRATREVPVGGIFLECSDLPPYASAVHRATGLPVWDWAQFIRYVHAAVAPKPYSGTF</sequence>
<evidence type="ECO:0000256" key="1">
    <source>
        <dbReference type="ARBA" id="ARBA00038414"/>
    </source>
</evidence>
<evidence type="ECO:0000313" key="2">
    <source>
        <dbReference type="EMBL" id="SKB06211.1"/>
    </source>
</evidence>
<proteinExistence type="inferred from homology"/>
<evidence type="ECO:0000313" key="3">
    <source>
        <dbReference type="Proteomes" id="UP000191040"/>
    </source>
</evidence>
<protein>
    <recommendedName>
        <fullName evidence="4">Aspartate/glutamate racemase family protein</fullName>
    </recommendedName>
</protein>
<dbReference type="NCBIfam" id="NF005679">
    <property type="entry name" value="PRK07475.1"/>
    <property type="match status" value="1"/>
</dbReference>
<gene>
    <name evidence="2" type="ORF">SAMN06295964_1228</name>
</gene>
<dbReference type="RefSeq" id="WP_078699330.1">
    <property type="nucleotide sequence ID" value="NZ_LT796768.1"/>
</dbReference>
<dbReference type="EMBL" id="LT796768">
    <property type="protein sequence ID" value="SKB06211.1"/>
    <property type="molecule type" value="Genomic_DNA"/>
</dbReference>
<dbReference type="Gene3D" id="3.40.50.12500">
    <property type="match status" value="1"/>
</dbReference>